<proteinExistence type="predicted"/>
<dbReference type="EMBL" id="CM044707">
    <property type="protein sequence ID" value="KAI5653641.1"/>
    <property type="molecule type" value="Genomic_DNA"/>
</dbReference>
<name>A0ACC0A290_CATRO</name>
<evidence type="ECO:0000313" key="1">
    <source>
        <dbReference type="EMBL" id="KAI5653641.1"/>
    </source>
</evidence>
<reference evidence="2" key="1">
    <citation type="journal article" date="2023" name="Nat. Plants">
        <title>Single-cell RNA sequencing provides a high-resolution roadmap for understanding the multicellular compartmentation of specialized metabolism.</title>
        <authorList>
            <person name="Sun S."/>
            <person name="Shen X."/>
            <person name="Li Y."/>
            <person name="Li Y."/>
            <person name="Wang S."/>
            <person name="Li R."/>
            <person name="Zhang H."/>
            <person name="Shen G."/>
            <person name="Guo B."/>
            <person name="Wei J."/>
            <person name="Xu J."/>
            <person name="St-Pierre B."/>
            <person name="Chen S."/>
            <person name="Sun C."/>
        </authorList>
    </citation>
    <scope>NUCLEOTIDE SEQUENCE [LARGE SCALE GENOMIC DNA]</scope>
</reference>
<accession>A0ACC0A290</accession>
<gene>
    <name evidence="1" type="ORF">M9H77_30828</name>
</gene>
<keyword evidence="2" id="KW-1185">Reference proteome</keyword>
<dbReference type="Proteomes" id="UP001060085">
    <property type="component" value="Linkage Group LG07"/>
</dbReference>
<protein>
    <submittedName>
        <fullName evidence="1">Uncharacterized protein</fullName>
    </submittedName>
</protein>
<sequence length="258" mass="29253">MINSGGTSNRGANATSVHASNESLEISSPSQLEDVSHLDTSGDLSNPNSNDGPSQRRNRRGKSSGKAIEKRICENALRDHFNIGLYSLVELESLSSTMLYSRTSIVMMMLLKVKKTNFTFNFKGWDTNKQVKGHVDDILKIGFRHWRNQLHKDYKSLLAATKSPRTNCPYKFINQDAWNLCVIRLKVPILRGGSIPFHARFAEMDPSYIKHFDVTHKKANREYVNEKAKSTHRQHIENGEPVKVGEILAVHSQKEMDM</sequence>
<comment type="caution">
    <text evidence="1">The sequence shown here is derived from an EMBL/GenBank/DDBJ whole genome shotgun (WGS) entry which is preliminary data.</text>
</comment>
<organism evidence="1 2">
    <name type="scientific">Catharanthus roseus</name>
    <name type="common">Madagascar periwinkle</name>
    <name type="synonym">Vinca rosea</name>
    <dbReference type="NCBI Taxonomy" id="4058"/>
    <lineage>
        <taxon>Eukaryota</taxon>
        <taxon>Viridiplantae</taxon>
        <taxon>Streptophyta</taxon>
        <taxon>Embryophyta</taxon>
        <taxon>Tracheophyta</taxon>
        <taxon>Spermatophyta</taxon>
        <taxon>Magnoliopsida</taxon>
        <taxon>eudicotyledons</taxon>
        <taxon>Gunneridae</taxon>
        <taxon>Pentapetalae</taxon>
        <taxon>asterids</taxon>
        <taxon>lamiids</taxon>
        <taxon>Gentianales</taxon>
        <taxon>Apocynaceae</taxon>
        <taxon>Rauvolfioideae</taxon>
        <taxon>Vinceae</taxon>
        <taxon>Catharanthinae</taxon>
        <taxon>Catharanthus</taxon>
    </lineage>
</organism>
<evidence type="ECO:0000313" key="2">
    <source>
        <dbReference type="Proteomes" id="UP001060085"/>
    </source>
</evidence>